<sequence>MRLTNCPRLPLPFLQLQICGVYLRSQIPKSECLPAIHFSYPRDTITSTLEPTAASQARNPTSPSQLRVFFTQALECIVDVKKWKTARRICNMKI</sequence>
<keyword evidence="2" id="KW-1185">Reference proteome</keyword>
<evidence type="ECO:0000313" key="1">
    <source>
        <dbReference type="EMBL" id="KAF5789934.1"/>
    </source>
</evidence>
<name>A0A9K3N7N5_HELAN</name>
<organism evidence="1 2">
    <name type="scientific">Helianthus annuus</name>
    <name type="common">Common sunflower</name>
    <dbReference type="NCBI Taxonomy" id="4232"/>
    <lineage>
        <taxon>Eukaryota</taxon>
        <taxon>Viridiplantae</taxon>
        <taxon>Streptophyta</taxon>
        <taxon>Embryophyta</taxon>
        <taxon>Tracheophyta</taxon>
        <taxon>Spermatophyta</taxon>
        <taxon>Magnoliopsida</taxon>
        <taxon>eudicotyledons</taxon>
        <taxon>Gunneridae</taxon>
        <taxon>Pentapetalae</taxon>
        <taxon>asterids</taxon>
        <taxon>campanulids</taxon>
        <taxon>Asterales</taxon>
        <taxon>Asteraceae</taxon>
        <taxon>Asteroideae</taxon>
        <taxon>Heliantheae alliance</taxon>
        <taxon>Heliantheae</taxon>
        <taxon>Helianthus</taxon>
    </lineage>
</organism>
<proteinExistence type="predicted"/>
<gene>
    <name evidence="1" type="ORF">HanXRQr2_Chr09g0377141</name>
</gene>
<dbReference type="Gramene" id="mRNA:HanXRQr2_Chr09g0377141">
    <property type="protein sequence ID" value="mRNA:HanXRQr2_Chr09g0377141"/>
    <property type="gene ID" value="HanXRQr2_Chr09g0377141"/>
</dbReference>
<evidence type="ECO:0000313" key="2">
    <source>
        <dbReference type="Proteomes" id="UP000215914"/>
    </source>
</evidence>
<dbReference type="AlphaFoldDB" id="A0A9K3N7N5"/>
<dbReference type="Proteomes" id="UP000215914">
    <property type="component" value="Unassembled WGS sequence"/>
</dbReference>
<accession>A0A9K3N7N5</accession>
<dbReference type="EMBL" id="MNCJ02000324">
    <property type="protein sequence ID" value="KAF5789934.1"/>
    <property type="molecule type" value="Genomic_DNA"/>
</dbReference>
<protein>
    <submittedName>
        <fullName evidence="1">Uncharacterized protein</fullName>
    </submittedName>
</protein>
<comment type="caution">
    <text evidence="1">The sequence shown here is derived from an EMBL/GenBank/DDBJ whole genome shotgun (WGS) entry which is preliminary data.</text>
</comment>
<reference evidence="1" key="1">
    <citation type="journal article" date="2017" name="Nature">
        <title>The sunflower genome provides insights into oil metabolism, flowering and Asterid evolution.</title>
        <authorList>
            <person name="Badouin H."/>
            <person name="Gouzy J."/>
            <person name="Grassa C.J."/>
            <person name="Murat F."/>
            <person name="Staton S.E."/>
            <person name="Cottret L."/>
            <person name="Lelandais-Briere C."/>
            <person name="Owens G.L."/>
            <person name="Carrere S."/>
            <person name="Mayjonade B."/>
            <person name="Legrand L."/>
            <person name="Gill N."/>
            <person name="Kane N.C."/>
            <person name="Bowers J.E."/>
            <person name="Hubner S."/>
            <person name="Bellec A."/>
            <person name="Berard A."/>
            <person name="Berges H."/>
            <person name="Blanchet N."/>
            <person name="Boniface M.C."/>
            <person name="Brunel D."/>
            <person name="Catrice O."/>
            <person name="Chaidir N."/>
            <person name="Claudel C."/>
            <person name="Donnadieu C."/>
            <person name="Faraut T."/>
            <person name="Fievet G."/>
            <person name="Helmstetter N."/>
            <person name="King M."/>
            <person name="Knapp S.J."/>
            <person name="Lai Z."/>
            <person name="Le Paslier M.C."/>
            <person name="Lippi Y."/>
            <person name="Lorenzon L."/>
            <person name="Mandel J.R."/>
            <person name="Marage G."/>
            <person name="Marchand G."/>
            <person name="Marquand E."/>
            <person name="Bret-Mestries E."/>
            <person name="Morien E."/>
            <person name="Nambeesan S."/>
            <person name="Nguyen T."/>
            <person name="Pegot-Espagnet P."/>
            <person name="Pouilly N."/>
            <person name="Raftis F."/>
            <person name="Sallet E."/>
            <person name="Schiex T."/>
            <person name="Thomas J."/>
            <person name="Vandecasteele C."/>
            <person name="Vares D."/>
            <person name="Vear F."/>
            <person name="Vautrin S."/>
            <person name="Crespi M."/>
            <person name="Mangin B."/>
            <person name="Burke J.M."/>
            <person name="Salse J."/>
            <person name="Munos S."/>
            <person name="Vincourt P."/>
            <person name="Rieseberg L.H."/>
            <person name="Langlade N.B."/>
        </authorList>
    </citation>
    <scope>NUCLEOTIDE SEQUENCE</scope>
    <source>
        <tissue evidence="1">Leaves</tissue>
    </source>
</reference>
<reference evidence="1" key="2">
    <citation type="submission" date="2020-06" db="EMBL/GenBank/DDBJ databases">
        <title>Helianthus annuus Genome sequencing and assembly Release 2.</title>
        <authorList>
            <person name="Gouzy J."/>
            <person name="Langlade N."/>
            <person name="Munos S."/>
        </authorList>
    </citation>
    <scope>NUCLEOTIDE SEQUENCE</scope>
    <source>
        <tissue evidence="1">Leaves</tissue>
    </source>
</reference>